<keyword evidence="2" id="KW-1185">Reference proteome</keyword>
<proteinExistence type="predicted"/>
<organism evidence="1 2">
    <name type="scientific">Halostagnicola kamekurae</name>
    <dbReference type="NCBI Taxonomy" id="619731"/>
    <lineage>
        <taxon>Archaea</taxon>
        <taxon>Methanobacteriati</taxon>
        <taxon>Methanobacteriota</taxon>
        <taxon>Stenosarchaea group</taxon>
        <taxon>Halobacteria</taxon>
        <taxon>Halobacteriales</taxon>
        <taxon>Natrialbaceae</taxon>
        <taxon>Halostagnicola</taxon>
    </lineage>
</organism>
<sequence length="65" mass="7243">MGPITAGWVFDRRLERDLGPETSRFHSAARFRTRVAYAEVEFTLAMAPKIGPFPITTNIGCAFVV</sequence>
<evidence type="ECO:0000313" key="1">
    <source>
        <dbReference type="EMBL" id="SFT00175.1"/>
    </source>
</evidence>
<protein>
    <submittedName>
        <fullName evidence="1">Uncharacterized protein</fullName>
    </submittedName>
</protein>
<evidence type="ECO:0000313" key="2">
    <source>
        <dbReference type="Proteomes" id="UP000199199"/>
    </source>
</evidence>
<reference evidence="2" key="1">
    <citation type="submission" date="2016-10" db="EMBL/GenBank/DDBJ databases">
        <authorList>
            <person name="Varghese N."/>
            <person name="Submissions S."/>
        </authorList>
    </citation>
    <scope>NUCLEOTIDE SEQUENCE [LARGE SCALE GENOMIC DNA]</scope>
    <source>
        <strain evidence="2">DSM 22427</strain>
    </source>
</reference>
<name>A0A1I6UFG3_9EURY</name>
<dbReference type="EMBL" id="FOZS01000004">
    <property type="protein sequence ID" value="SFT00175.1"/>
    <property type="molecule type" value="Genomic_DNA"/>
</dbReference>
<dbReference type="AlphaFoldDB" id="A0A1I6UFG3"/>
<dbReference type="Proteomes" id="UP000199199">
    <property type="component" value="Unassembled WGS sequence"/>
</dbReference>
<accession>A0A1I6UFG3</accession>
<gene>
    <name evidence="1" type="ORF">SAMN04488556_3822</name>
</gene>